<feature type="non-terminal residue" evidence="2">
    <location>
        <position position="1"/>
    </location>
</feature>
<evidence type="ECO:0000313" key="2">
    <source>
        <dbReference type="EMBL" id="EJK59724.1"/>
    </source>
</evidence>
<dbReference type="Proteomes" id="UP000266841">
    <property type="component" value="Unassembled WGS sequence"/>
</dbReference>
<feature type="compositionally biased region" description="Basic and acidic residues" evidence="1">
    <location>
        <begin position="225"/>
        <end position="238"/>
    </location>
</feature>
<feature type="region of interest" description="Disordered" evidence="1">
    <location>
        <begin position="146"/>
        <end position="165"/>
    </location>
</feature>
<evidence type="ECO:0000256" key="1">
    <source>
        <dbReference type="SAM" id="MobiDB-lite"/>
    </source>
</evidence>
<sequence>RHEGGELRTVYLQIVRKHAHAVRDVAQLDVPLHHRDHLQGRASAHGRRDNPLLVEMAEEAEVLRELVWRGEVLLPPVEEHRVVEDPVGVEPDEARAEVAHVEVPVEEGDLPPRVHGREAGADERARGVEGHVRRGVVVDADRVEDDVHPPAETREPLRRLDRQALDAEGGEVGVVTLGRRGVHDGPLVERELDRREAEGAVPPDDQHVRAGERRVRLPRQVEGLPDGRVDRREAEGHGRVGPLGDADEVLVRYRRVLGVSSRGDDGVDVVSGLEGGVRGGVFAEREDGTNNVRAGDVGQALLLMPLAPADHAVLKRDVGALDLDDHVRGRLWGWDVAHLLEVSRKYTS</sequence>
<feature type="compositionally biased region" description="Basic and acidic residues" evidence="1">
    <location>
        <begin position="110"/>
        <end position="127"/>
    </location>
</feature>
<name>K0S4J0_THAOC</name>
<protein>
    <submittedName>
        <fullName evidence="2">Uncharacterized protein</fullName>
    </submittedName>
</protein>
<feature type="region of interest" description="Disordered" evidence="1">
    <location>
        <begin position="192"/>
        <end position="241"/>
    </location>
</feature>
<organism evidence="2 3">
    <name type="scientific">Thalassiosira oceanica</name>
    <name type="common">Marine diatom</name>
    <dbReference type="NCBI Taxonomy" id="159749"/>
    <lineage>
        <taxon>Eukaryota</taxon>
        <taxon>Sar</taxon>
        <taxon>Stramenopiles</taxon>
        <taxon>Ochrophyta</taxon>
        <taxon>Bacillariophyta</taxon>
        <taxon>Coscinodiscophyceae</taxon>
        <taxon>Thalassiosirophycidae</taxon>
        <taxon>Thalassiosirales</taxon>
        <taxon>Thalassiosiraceae</taxon>
        <taxon>Thalassiosira</taxon>
    </lineage>
</organism>
<dbReference type="AlphaFoldDB" id="K0S4J0"/>
<proteinExistence type="predicted"/>
<reference evidence="2 3" key="1">
    <citation type="journal article" date="2012" name="Genome Biol.">
        <title>Genome and low-iron response of an oceanic diatom adapted to chronic iron limitation.</title>
        <authorList>
            <person name="Lommer M."/>
            <person name="Specht M."/>
            <person name="Roy A.S."/>
            <person name="Kraemer L."/>
            <person name="Andreson R."/>
            <person name="Gutowska M.A."/>
            <person name="Wolf J."/>
            <person name="Bergner S.V."/>
            <person name="Schilhabel M.B."/>
            <person name="Klostermeier U.C."/>
            <person name="Beiko R.G."/>
            <person name="Rosenstiel P."/>
            <person name="Hippler M."/>
            <person name="Laroche J."/>
        </authorList>
    </citation>
    <scope>NUCLEOTIDE SEQUENCE [LARGE SCALE GENOMIC DNA]</scope>
    <source>
        <strain evidence="2 3">CCMP1005</strain>
    </source>
</reference>
<evidence type="ECO:0000313" key="3">
    <source>
        <dbReference type="Proteomes" id="UP000266841"/>
    </source>
</evidence>
<keyword evidence="3" id="KW-1185">Reference proteome</keyword>
<accession>K0S4J0</accession>
<dbReference type="EMBL" id="AGNL01022455">
    <property type="protein sequence ID" value="EJK59724.1"/>
    <property type="molecule type" value="Genomic_DNA"/>
</dbReference>
<feature type="compositionally biased region" description="Basic and acidic residues" evidence="1">
    <location>
        <begin position="192"/>
        <end position="215"/>
    </location>
</feature>
<comment type="caution">
    <text evidence="2">The sequence shown here is derived from an EMBL/GenBank/DDBJ whole genome shotgun (WGS) entry which is preliminary data.</text>
</comment>
<feature type="region of interest" description="Disordered" evidence="1">
    <location>
        <begin position="108"/>
        <end position="127"/>
    </location>
</feature>
<gene>
    <name evidence="2" type="ORF">THAOC_20015</name>
</gene>